<name>Q54YM5_DICDI</name>
<sequence>MDNTIIKGTASSNQTYTFQIPKGCGKNEISISMGNQITRTELNYELPCEF</sequence>
<dbReference type="Proteomes" id="UP000002195">
    <property type="component" value="Unassembled WGS sequence"/>
</dbReference>
<evidence type="ECO:0000313" key="3">
    <source>
        <dbReference type="Proteomes" id="UP000002195"/>
    </source>
</evidence>
<dbReference type="dictyBase" id="DDB_G0278167"/>
<evidence type="ECO:0000259" key="1">
    <source>
        <dbReference type="Pfam" id="PF24612"/>
    </source>
</evidence>
<keyword evidence="3" id="KW-1185">Reference proteome</keyword>
<dbReference type="Pfam" id="PF24612">
    <property type="entry name" value="Ig_TgrO1"/>
    <property type="match status" value="1"/>
</dbReference>
<dbReference type="InterPro" id="IPR057594">
    <property type="entry name" value="TgrO1-like_Ig"/>
</dbReference>
<gene>
    <name evidence="2" type="ORF">DDB_G0278167</name>
</gene>
<dbReference type="VEuPathDB" id="AmoebaDB:DDB_G0278167"/>
<reference evidence="2 3" key="1">
    <citation type="journal article" date="2005" name="Nature">
        <title>The genome of the social amoeba Dictyostelium discoideum.</title>
        <authorList>
            <consortium name="The Dictyostelium discoideum Sequencing Consortium"/>
            <person name="Eichinger L."/>
            <person name="Pachebat J.A."/>
            <person name="Glockner G."/>
            <person name="Rajandream M.A."/>
            <person name="Sucgang R."/>
            <person name="Berriman M."/>
            <person name="Song J."/>
            <person name="Olsen R."/>
            <person name="Szafranski K."/>
            <person name="Xu Q."/>
            <person name="Tunggal B."/>
            <person name="Kummerfeld S."/>
            <person name="Madera M."/>
            <person name="Konfortov B.A."/>
            <person name="Rivero F."/>
            <person name="Bankier A.T."/>
            <person name="Lehmann R."/>
            <person name="Hamlin N."/>
            <person name="Davies R."/>
            <person name="Gaudet P."/>
            <person name="Fey P."/>
            <person name="Pilcher K."/>
            <person name="Chen G."/>
            <person name="Saunders D."/>
            <person name="Sodergren E."/>
            <person name="Davis P."/>
            <person name="Kerhornou A."/>
            <person name="Nie X."/>
            <person name="Hall N."/>
            <person name="Anjard C."/>
            <person name="Hemphill L."/>
            <person name="Bason N."/>
            <person name="Farbrother P."/>
            <person name="Desany B."/>
            <person name="Just E."/>
            <person name="Morio T."/>
            <person name="Rost R."/>
            <person name="Churcher C."/>
            <person name="Cooper J."/>
            <person name="Haydock S."/>
            <person name="van Driessche N."/>
            <person name="Cronin A."/>
            <person name="Goodhead I."/>
            <person name="Muzny D."/>
            <person name="Mourier T."/>
            <person name="Pain A."/>
            <person name="Lu M."/>
            <person name="Harper D."/>
            <person name="Lindsay R."/>
            <person name="Hauser H."/>
            <person name="James K."/>
            <person name="Quiles M."/>
            <person name="Madan Babu M."/>
            <person name="Saito T."/>
            <person name="Buchrieser C."/>
            <person name="Wardroper A."/>
            <person name="Felder M."/>
            <person name="Thangavelu M."/>
            <person name="Johnson D."/>
            <person name="Knights A."/>
            <person name="Loulseged H."/>
            <person name="Mungall K."/>
            <person name="Oliver K."/>
            <person name="Price C."/>
            <person name="Quail M.A."/>
            <person name="Urushihara H."/>
            <person name="Hernandez J."/>
            <person name="Rabbinowitsch E."/>
            <person name="Steffen D."/>
            <person name="Sanders M."/>
            <person name="Ma J."/>
            <person name="Kohara Y."/>
            <person name="Sharp S."/>
            <person name="Simmonds M."/>
            <person name="Spiegler S."/>
            <person name="Tivey A."/>
            <person name="Sugano S."/>
            <person name="White B."/>
            <person name="Walker D."/>
            <person name="Woodward J."/>
            <person name="Winckler T."/>
            <person name="Tanaka Y."/>
            <person name="Shaulsky G."/>
            <person name="Schleicher M."/>
            <person name="Weinstock G."/>
            <person name="Rosenthal A."/>
            <person name="Cox E.C."/>
            <person name="Chisholm R.L."/>
            <person name="Gibbs R."/>
            <person name="Loomis W.F."/>
            <person name="Platzer M."/>
            <person name="Kay R.R."/>
            <person name="Williams J."/>
            <person name="Dear P.H."/>
            <person name="Noegel A.A."/>
            <person name="Barrell B."/>
            <person name="Kuspa A."/>
        </authorList>
    </citation>
    <scope>NUCLEOTIDE SEQUENCE [LARGE SCALE GENOMIC DNA]</scope>
    <source>
        <strain evidence="2 3">AX4</strain>
    </source>
</reference>
<dbReference type="PaxDb" id="44689-DDB0304796"/>
<dbReference type="HOGENOM" id="CLU_3128236_0_0_1"/>
<dbReference type="AlphaFoldDB" id="Q54YM5"/>
<comment type="caution">
    <text evidence="2">The sequence shown here is derived from an EMBL/GenBank/DDBJ whole genome shotgun (WGS) entry which is preliminary data.</text>
</comment>
<dbReference type="RefSeq" id="XP_642177.1">
    <property type="nucleotide sequence ID" value="XM_637085.1"/>
</dbReference>
<accession>Q54YM5</accession>
<dbReference type="InParanoid" id="Q54YM5"/>
<protein>
    <recommendedName>
        <fullName evidence="1">TgrO1-like immunoglobulin-like domain-containing protein</fullName>
    </recommendedName>
</protein>
<organism evidence="2 3">
    <name type="scientific">Dictyostelium discoideum</name>
    <name type="common">Social amoeba</name>
    <dbReference type="NCBI Taxonomy" id="44689"/>
    <lineage>
        <taxon>Eukaryota</taxon>
        <taxon>Amoebozoa</taxon>
        <taxon>Evosea</taxon>
        <taxon>Eumycetozoa</taxon>
        <taxon>Dictyostelia</taxon>
        <taxon>Dictyosteliales</taxon>
        <taxon>Dictyosteliaceae</taxon>
        <taxon>Dictyostelium</taxon>
    </lineage>
</organism>
<dbReference type="EMBL" id="AAFI02000023">
    <property type="protein sequence ID" value="EAL68256.1"/>
    <property type="molecule type" value="Genomic_DNA"/>
</dbReference>
<proteinExistence type="predicted"/>
<dbReference type="KEGG" id="ddi:DDB_G0278167"/>
<feature type="domain" description="TgrO1-like immunoglobulin-like" evidence="1">
    <location>
        <begin position="8"/>
        <end position="39"/>
    </location>
</feature>
<dbReference type="GeneID" id="8621384"/>
<evidence type="ECO:0000313" key="2">
    <source>
        <dbReference type="EMBL" id="EAL68256.1"/>
    </source>
</evidence>